<dbReference type="FunFam" id="2.40.30.20:FF:000003">
    <property type="entry name" value="Riboflavin synthase, alpha subunit"/>
    <property type="match status" value="1"/>
</dbReference>
<dbReference type="FunFam" id="2.40.30.20:FF:000004">
    <property type="entry name" value="Riboflavin synthase, alpha subunit"/>
    <property type="match status" value="1"/>
</dbReference>
<keyword evidence="8" id="KW-0808">Transferase</keyword>
<comment type="subunit">
    <text evidence="4">Homotrimer.</text>
</comment>
<dbReference type="Proteomes" id="UP000037600">
    <property type="component" value="Unassembled WGS sequence"/>
</dbReference>
<feature type="repeat" description="Lumazine-binding" evidence="11">
    <location>
        <begin position="1"/>
        <end position="97"/>
    </location>
</feature>
<dbReference type="GO" id="GO:0004746">
    <property type="term" value="F:riboflavin synthase activity"/>
    <property type="evidence" value="ECO:0007669"/>
    <property type="project" value="UniProtKB-UniRule"/>
</dbReference>
<dbReference type="InterPro" id="IPR001783">
    <property type="entry name" value="Lumazine-bd"/>
</dbReference>
<dbReference type="PROSITE" id="PS51177">
    <property type="entry name" value="LUMAZINE_BIND"/>
    <property type="match status" value="2"/>
</dbReference>
<comment type="catalytic activity">
    <reaction evidence="1">
        <text>2 6,7-dimethyl-8-(1-D-ribityl)lumazine + H(+) = 5-amino-6-(D-ribitylamino)uracil + riboflavin</text>
        <dbReference type="Rhea" id="RHEA:20772"/>
        <dbReference type="ChEBI" id="CHEBI:15378"/>
        <dbReference type="ChEBI" id="CHEBI:15934"/>
        <dbReference type="ChEBI" id="CHEBI:57986"/>
        <dbReference type="ChEBI" id="CHEBI:58201"/>
        <dbReference type="EC" id="2.5.1.9"/>
    </reaction>
</comment>
<dbReference type="STRING" id="1513271.XM47_10690"/>
<reference evidence="13 14" key="1">
    <citation type="submission" date="2015-04" db="EMBL/GenBank/DDBJ databases">
        <title>Draft Genome Sequence of the Novel Agar-Digesting Marine Bacterium Q1.</title>
        <authorList>
            <person name="Li Y."/>
            <person name="Li D."/>
            <person name="Chen G."/>
            <person name="Du Z."/>
        </authorList>
    </citation>
    <scope>NUCLEOTIDE SEQUENCE [LARGE SCALE GENOMIC DNA]</scope>
    <source>
        <strain evidence="13 14">Q1</strain>
    </source>
</reference>
<gene>
    <name evidence="13" type="ORF">XM47_10690</name>
</gene>
<feature type="domain" description="Lumazine-binding" evidence="12">
    <location>
        <begin position="98"/>
        <end position="194"/>
    </location>
</feature>
<organism evidence="13 14">
    <name type="scientific">Catenovulum maritimum</name>
    <dbReference type="NCBI Taxonomy" id="1513271"/>
    <lineage>
        <taxon>Bacteria</taxon>
        <taxon>Pseudomonadati</taxon>
        <taxon>Pseudomonadota</taxon>
        <taxon>Gammaproteobacteria</taxon>
        <taxon>Alteromonadales</taxon>
        <taxon>Alteromonadaceae</taxon>
        <taxon>Catenovulum</taxon>
    </lineage>
</organism>
<evidence type="ECO:0000259" key="12">
    <source>
        <dbReference type="PROSITE" id="PS51177"/>
    </source>
</evidence>
<dbReference type="NCBIfam" id="NF009566">
    <property type="entry name" value="PRK13020.1"/>
    <property type="match status" value="1"/>
</dbReference>
<evidence type="ECO:0000256" key="2">
    <source>
        <dbReference type="ARBA" id="ARBA00002803"/>
    </source>
</evidence>
<evidence type="ECO:0000256" key="4">
    <source>
        <dbReference type="ARBA" id="ARBA00011233"/>
    </source>
</evidence>
<dbReference type="NCBIfam" id="NF006767">
    <property type="entry name" value="PRK09289.1"/>
    <property type="match status" value="1"/>
</dbReference>
<dbReference type="RefSeq" id="WP_048692353.1">
    <property type="nucleotide sequence ID" value="NZ_KQ130490.1"/>
</dbReference>
<dbReference type="InterPro" id="IPR026017">
    <property type="entry name" value="Lumazine-bd_dom"/>
</dbReference>
<dbReference type="Pfam" id="PF00677">
    <property type="entry name" value="Lum_binding"/>
    <property type="match status" value="2"/>
</dbReference>
<proteinExistence type="predicted"/>
<evidence type="ECO:0000256" key="1">
    <source>
        <dbReference type="ARBA" id="ARBA00000968"/>
    </source>
</evidence>
<evidence type="ECO:0000256" key="10">
    <source>
        <dbReference type="NCBIfam" id="TIGR00187"/>
    </source>
</evidence>
<feature type="repeat" description="Lumazine-binding" evidence="11">
    <location>
        <begin position="98"/>
        <end position="194"/>
    </location>
</feature>
<dbReference type="NCBIfam" id="TIGR00187">
    <property type="entry name" value="ribE"/>
    <property type="match status" value="1"/>
</dbReference>
<dbReference type="OrthoDB" id="9788537at2"/>
<dbReference type="AlphaFoldDB" id="A0A0J8GR54"/>
<dbReference type="CDD" id="cd00402">
    <property type="entry name" value="Riboflavin_synthase_like"/>
    <property type="match status" value="1"/>
</dbReference>
<dbReference type="PATRIC" id="fig|1513271.3.peg.2177"/>
<evidence type="ECO:0000256" key="6">
    <source>
        <dbReference type="ARBA" id="ARBA00013950"/>
    </source>
</evidence>
<keyword evidence="9" id="KW-0677">Repeat</keyword>
<dbReference type="EC" id="2.5.1.9" evidence="5 10"/>
<dbReference type="Gene3D" id="2.40.30.20">
    <property type="match status" value="2"/>
</dbReference>
<evidence type="ECO:0000256" key="9">
    <source>
        <dbReference type="ARBA" id="ARBA00022737"/>
    </source>
</evidence>
<protein>
    <recommendedName>
        <fullName evidence="6 10">Riboflavin synthase</fullName>
        <ecNumber evidence="5 10">2.5.1.9</ecNumber>
    </recommendedName>
</protein>
<dbReference type="PANTHER" id="PTHR21098">
    <property type="entry name" value="RIBOFLAVIN SYNTHASE ALPHA CHAIN"/>
    <property type="match status" value="1"/>
</dbReference>
<comment type="caution">
    <text evidence="13">The sequence shown here is derived from an EMBL/GenBank/DDBJ whole genome shotgun (WGS) entry which is preliminary data.</text>
</comment>
<comment type="pathway">
    <text evidence="3">Cofactor biosynthesis; riboflavin biosynthesis; riboflavin from 2-hydroxy-3-oxobutyl phosphate and 5-amino-6-(D-ribitylamino)uracil: step 2/2.</text>
</comment>
<dbReference type="InterPro" id="IPR023366">
    <property type="entry name" value="ATP_synth_asu-like_sf"/>
</dbReference>
<dbReference type="GO" id="GO:0009231">
    <property type="term" value="P:riboflavin biosynthetic process"/>
    <property type="evidence" value="ECO:0007669"/>
    <property type="project" value="UniProtKB-KW"/>
</dbReference>
<dbReference type="PIRSF" id="PIRSF000498">
    <property type="entry name" value="Riboflavin_syn_A"/>
    <property type="match status" value="1"/>
</dbReference>
<dbReference type="SUPFAM" id="SSF63380">
    <property type="entry name" value="Riboflavin synthase domain-like"/>
    <property type="match status" value="2"/>
</dbReference>
<evidence type="ECO:0000256" key="7">
    <source>
        <dbReference type="ARBA" id="ARBA00022619"/>
    </source>
</evidence>
<evidence type="ECO:0000256" key="11">
    <source>
        <dbReference type="PROSITE-ProRule" id="PRU00524"/>
    </source>
</evidence>
<evidence type="ECO:0000313" key="13">
    <source>
        <dbReference type="EMBL" id="KMT65192.1"/>
    </source>
</evidence>
<evidence type="ECO:0000256" key="3">
    <source>
        <dbReference type="ARBA" id="ARBA00004887"/>
    </source>
</evidence>
<comment type="function">
    <text evidence="2">Catalyzes the dismutation of two molecules of 6,7-dimethyl-8-ribityllumazine, resulting in the formation of riboflavin and 5-amino-6-(D-ribitylamino)uracil.</text>
</comment>
<evidence type="ECO:0000256" key="5">
    <source>
        <dbReference type="ARBA" id="ARBA00012827"/>
    </source>
</evidence>
<dbReference type="EMBL" id="LAZL01000015">
    <property type="protein sequence ID" value="KMT65192.1"/>
    <property type="molecule type" value="Genomic_DNA"/>
</dbReference>
<dbReference type="PANTHER" id="PTHR21098:SF12">
    <property type="entry name" value="RIBOFLAVIN SYNTHASE"/>
    <property type="match status" value="1"/>
</dbReference>
<evidence type="ECO:0000313" key="14">
    <source>
        <dbReference type="Proteomes" id="UP000037600"/>
    </source>
</evidence>
<sequence>MFTGIIEAVGNIQKINPKSGDFELVVDVNSLDMSDVKLGDSIAVNGVCLTVTQFSKTSFNADVSAETIRCTKLADLTSGSKVNLEKACRPDSRLGGHIVSGHVDAVGRVESVLANANATDYWISAPDEISHYIAEKGSITVDGISLTVNQVEQNQFRLTIIPHTTEQTNILDWVVGAKVNLEVDVIARYLERLMTAKPKSEGVTMELLAKSGFLK</sequence>
<keyword evidence="14" id="KW-1185">Reference proteome</keyword>
<evidence type="ECO:0000256" key="8">
    <source>
        <dbReference type="ARBA" id="ARBA00022679"/>
    </source>
</evidence>
<name>A0A0J8GR54_9ALTE</name>
<feature type="domain" description="Lumazine-binding" evidence="12">
    <location>
        <begin position="1"/>
        <end position="97"/>
    </location>
</feature>
<dbReference type="InterPro" id="IPR017938">
    <property type="entry name" value="Riboflavin_synthase-like_b-brl"/>
</dbReference>
<accession>A0A0J8GR54</accession>
<keyword evidence="7" id="KW-0686">Riboflavin biosynthesis</keyword>